<dbReference type="AlphaFoldDB" id="A0AAE1KF44"/>
<dbReference type="Proteomes" id="UP001293593">
    <property type="component" value="Unassembled WGS sequence"/>
</dbReference>
<gene>
    <name evidence="1" type="ORF">QN277_020584</name>
</gene>
<dbReference type="EMBL" id="JAWXYG010000005">
    <property type="protein sequence ID" value="KAK4271970.1"/>
    <property type="molecule type" value="Genomic_DNA"/>
</dbReference>
<dbReference type="Pfam" id="PF09366">
    <property type="entry name" value="DUF1997"/>
    <property type="match status" value="1"/>
</dbReference>
<comment type="caution">
    <text evidence="1">The sequence shown here is derived from an EMBL/GenBank/DDBJ whole genome shotgun (WGS) entry which is preliminary data.</text>
</comment>
<name>A0AAE1KF44_9FABA</name>
<protein>
    <submittedName>
        <fullName evidence="1">Uncharacterized protein</fullName>
    </submittedName>
</protein>
<sequence length="250" mass="28504">MAASTVLFPCHTYLCYPTAGSHRIRAQERPPRRRRQKTLFVSSIYNRKASTFTYRTSANVPLRNFPGAPPVRFEEYMEDMGRVVEAIIPEKSTAQRLSQDEWRIKMPVIECLFLKTQPVADIRVTTKSNGQDYPPHVPSHIPKLCETHIIKCELQGLHSAYTPHLFNLEASGTLYPVTHGTDGSCMIKNQLEANITIGFSPLLSWVPQHVMDDIVRSIVRTIVEEIKKGFTVRLLADYWSFQRSKSQNSA</sequence>
<reference evidence="1" key="1">
    <citation type="submission" date="2023-10" db="EMBL/GenBank/DDBJ databases">
        <title>Chromosome-level genome of the transformable northern wattle, Acacia crassicarpa.</title>
        <authorList>
            <person name="Massaro I."/>
            <person name="Sinha N.R."/>
            <person name="Poethig S."/>
            <person name="Leichty A.R."/>
        </authorList>
    </citation>
    <scope>NUCLEOTIDE SEQUENCE</scope>
    <source>
        <strain evidence="1">Acra3RX</strain>
        <tissue evidence="1">Leaf</tissue>
    </source>
</reference>
<dbReference type="PANTHER" id="PTHR34133:SF8">
    <property type="entry name" value="OS07G0633000 PROTEIN"/>
    <property type="match status" value="1"/>
</dbReference>
<evidence type="ECO:0000313" key="1">
    <source>
        <dbReference type="EMBL" id="KAK4271970.1"/>
    </source>
</evidence>
<dbReference type="InterPro" id="IPR018971">
    <property type="entry name" value="DUF1997"/>
</dbReference>
<proteinExistence type="predicted"/>
<accession>A0AAE1KF44</accession>
<keyword evidence="2" id="KW-1185">Reference proteome</keyword>
<evidence type="ECO:0000313" key="2">
    <source>
        <dbReference type="Proteomes" id="UP001293593"/>
    </source>
</evidence>
<organism evidence="1 2">
    <name type="scientific">Acacia crassicarpa</name>
    <name type="common">northern wattle</name>
    <dbReference type="NCBI Taxonomy" id="499986"/>
    <lineage>
        <taxon>Eukaryota</taxon>
        <taxon>Viridiplantae</taxon>
        <taxon>Streptophyta</taxon>
        <taxon>Embryophyta</taxon>
        <taxon>Tracheophyta</taxon>
        <taxon>Spermatophyta</taxon>
        <taxon>Magnoliopsida</taxon>
        <taxon>eudicotyledons</taxon>
        <taxon>Gunneridae</taxon>
        <taxon>Pentapetalae</taxon>
        <taxon>rosids</taxon>
        <taxon>fabids</taxon>
        <taxon>Fabales</taxon>
        <taxon>Fabaceae</taxon>
        <taxon>Caesalpinioideae</taxon>
        <taxon>mimosoid clade</taxon>
        <taxon>Acacieae</taxon>
        <taxon>Acacia</taxon>
    </lineage>
</organism>
<dbReference type="PANTHER" id="PTHR34133">
    <property type="entry name" value="OS07G0633000 PROTEIN"/>
    <property type="match status" value="1"/>
</dbReference>